<name>A0A4P6VQ33_9VIRU</name>
<dbReference type="EMBL" id="MK500418">
    <property type="protein sequence ID" value="QBK89384.1"/>
    <property type="molecule type" value="Genomic_DNA"/>
</dbReference>
<evidence type="ECO:0000313" key="1">
    <source>
        <dbReference type="EMBL" id="QBK89384.1"/>
    </source>
</evidence>
<protein>
    <submittedName>
        <fullName evidence="1">Uncharacterized protein</fullName>
    </submittedName>
</protein>
<gene>
    <name evidence="1" type="ORF">LCMiAC02_04790</name>
</gene>
<sequence length="50" mass="5705">MTIYANIIKNFTIYISIVKNAKNFIIHASIVENAKKFIIHTVENAKNVNV</sequence>
<proteinExistence type="predicted"/>
<reference evidence="1" key="1">
    <citation type="journal article" date="2019" name="MBio">
        <title>Virus Genomes from Deep Sea Sediments Expand the Ocean Megavirome and Support Independent Origins of Viral Gigantism.</title>
        <authorList>
            <person name="Backstrom D."/>
            <person name="Yutin N."/>
            <person name="Jorgensen S.L."/>
            <person name="Dharamshi J."/>
            <person name="Homa F."/>
            <person name="Zaremba-Niedwiedzka K."/>
            <person name="Spang A."/>
            <person name="Wolf Y.I."/>
            <person name="Koonin E.V."/>
            <person name="Ettema T.J."/>
        </authorList>
    </citation>
    <scope>NUCLEOTIDE SEQUENCE</scope>
</reference>
<organism evidence="1">
    <name type="scientific">Mimivirus LCMiAC02</name>
    <dbReference type="NCBI Taxonomy" id="2506609"/>
    <lineage>
        <taxon>Viruses</taxon>
        <taxon>Varidnaviria</taxon>
        <taxon>Bamfordvirae</taxon>
        <taxon>Nucleocytoviricota</taxon>
        <taxon>Megaviricetes</taxon>
        <taxon>Imitervirales</taxon>
        <taxon>Mimiviridae</taxon>
        <taxon>Klosneuvirinae</taxon>
    </lineage>
</organism>
<accession>A0A4P6VQ33</accession>